<keyword evidence="1" id="KW-1133">Transmembrane helix</keyword>
<organism evidence="2 3">
    <name type="scientific">Paenibacillus lemnae</name>
    <dbReference type="NCBI Taxonomy" id="1330551"/>
    <lineage>
        <taxon>Bacteria</taxon>
        <taxon>Bacillati</taxon>
        <taxon>Bacillota</taxon>
        <taxon>Bacilli</taxon>
        <taxon>Bacillales</taxon>
        <taxon>Paenibacillaceae</taxon>
        <taxon>Paenibacillus</taxon>
    </lineage>
</organism>
<dbReference type="EMBL" id="JABBPN010000016">
    <property type="protein sequence ID" value="NMO97296.1"/>
    <property type="molecule type" value="Genomic_DNA"/>
</dbReference>
<evidence type="ECO:0000313" key="2">
    <source>
        <dbReference type="EMBL" id="NMO97296.1"/>
    </source>
</evidence>
<feature type="non-terminal residue" evidence="2">
    <location>
        <position position="318"/>
    </location>
</feature>
<feature type="transmembrane region" description="Helical" evidence="1">
    <location>
        <begin position="61"/>
        <end position="84"/>
    </location>
</feature>
<comment type="caution">
    <text evidence="2">The sequence shown here is derived from an EMBL/GenBank/DDBJ whole genome shotgun (WGS) entry which is preliminary data.</text>
</comment>
<name>A0A848M9L5_PAELE</name>
<feature type="transmembrane region" description="Helical" evidence="1">
    <location>
        <begin position="281"/>
        <end position="300"/>
    </location>
</feature>
<feature type="transmembrane region" description="Helical" evidence="1">
    <location>
        <begin position="250"/>
        <end position="269"/>
    </location>
</feature>
<evidence type="ECO:0000313" key="3">
    <source>
        <dbReference type="Proteomes" id="UP000565468"/>
    </source>
</evidence>
<feature type="transmembrane region" description="Helical" evidence="1">
    <location>
        <begin position="128"/>
        <end position="148"/>
    </location>
</feature>
<sequence>MAVRGVLFGMLLLLMGMSCTQTGLFFDSDLYAISAVWGGGCLLILAVCIRDSRRMEMIRNHLCWSGSYPLMGLSILMIGIYSVHACTGPVSMEGTLQEWISWSLYGSAGLAAWLLGGEARGRQLVMCLWHAAGVLLCGSALLAVYGLLDLPHVVMRVADPAVSASGARLGGLLQYPNTFGAVMAAFLLERLFALPAALRRRAGRLRAAAALLPLAPYTAALLLTESRGAWLAAALACAAGLAAERRCAALLLAACAAPVASAALLYGQLTEVQLAPAVLPGLLWLAGLWAGGVIAGQWMARAAGSGLGLAAAGRARMR</sequence>
<dbReference type="Proteomes" id="UP000565468">
    <property type="component" value="Unassembled WGS sequence"/>
</dbReference>
<keyword evidence="1" id="KW-0472">Membrane</keyword>
<gene>
    <name evidence="2" type="ORF">HII30_16140</name>
</gene>
<evidence type="ECO:0000256" key="1">
    <source>
        <dbReference type="SAM" id="Phobius"/>
    </source>
</evidence>
<keyword evidence="1" id="KW-0812">Transmembrane</keyword>
<accession>A0A848M9L5</accession>
<feature type="transmembrane region" description="Helical" evidence="1">
    <location>
        <begin position="99"/>
        <end position="116"/>
    </location>
</feature>
<dbReference type="GO" id="GO:0016874">
    <property type="term" value="F:ligase activity"/>
    <property type="evidence" value="ECO:0007669"/>
    <property type="project" value="UniProtKB-KW"/>
</dbReference>
<protein>
    <submittedName>
        <fullName evidence="2">O-antigen ligase domain-containing protein</fullName>
    </submittedName>
</protein>
<keyword evidence="3" id="KW-1185">Reference proteome</keyword>
<dbReference type="PROSITE" id="PS51257">
    <property type="entry name" value="PROKAR_LIPOPROTEIN"/>
    <property type="match status" value="1"/>
</dbReference>
<feature type="transmembrane region" description="Helical" evidence="1">
    <location>
        <begin position="178"/>
        <end position="198"/>
    </location>
</feature>
<keyword evidence="2" id="KW-0436">Ligase</keyword>
<dbReference type="AlphaFoldDB" id="A0A848M9L5"/>
<reference evidence="2 3" key="1">
    <citation type="submission" date="2020-04" db="EMBL/GenBank/DDBJ databases">
        <title>Paenibacillus algicola sp. nov., a novel marine bacterium producing alginate lyase.</title>
        <authorList>
            <person name="Huang H."/>
        </authorList>
    </citation>
    <scope>NUCLEOTIDE SEQUENCE [LARGE SCALE GENOMIC DNA]</scope>
    <source>
        <strain evidence="2 3">L7-75</strain>
    </source>
</reference>
<feature type="transmembrane region" description="Helical" evidence="1">
    <location>
        <begin position="30"/>
        <end position="49"/>
    </location>
</feature>
<proteinExistence type="predicted"/>